<name>A0A2T9YQN0_9FUNG</name>
<keyword evidence="10" id="KW-1015">Disulfide bond</keyword>
<evidence type="ECO:0000256" key="12">
    <source>
        <dbReference type="RuleBase" id="RU004494"/>
    </source>
</evidence>
<comment type="miscellaneous">
    <text evidence="12">The Rieske protein is a high potential 2Fe-2S protein.</text>
</comment>
<evidence type="ECO:0000256" key="2">
    <source>
        <dbReference type="ARBA" id="ARBA00010651"/>
    </source>
</evidence>
<dbReference type="InterPro" id="IPR014349">
    <property type="entry name" value="Rieske_Fe-S_prot"/>
</dbReference>
<evidence type="ECO:0000256" key="13">
    <source>
        <dbReference type="RuleBase" id="RU004495"/>
    </source>
</evidence>
<dbReference type="InterPro" id="IPR037008">
    <property type="entry name" value="bc1_Rieske_TM_sf"/>
</dbReference>
<evidence type="ECO:0000256" key="6">
    <source>
        <dbReference type="ARBA" id="ARBA00022989"/>
    </source>
</evidence>
<evidence type="ECO:0000256" key="4">
    <source>
        <dbReference type="ARBA" id="ARBA00022714"/>
    </source>
</evidence>
<dbReference type="GO" id="GO:0008121">
    <property type="term" value="F:quinol-cytochrome-c reductase activity"/>
    <property type="evidence" value="ECO:0007669"/>
    <property type="project" value="UniProtKB-EC"/>
</dbReference>
<keyword evidence="3" id="KW-0812">Transmembrane</keyword>
<comment type="catalytic activity">
    <reaction evidence="12">
        <text>a quinol + 2 Fe(III)-[cytochrome c](out) = a quinone + 2 Fe(II)-[cytochrome c](out) + 2 H(+)(out)</text>
        <dbReference type="Rhea" id="RHEA:11484"/>
        <dbReference type="Rhea" id="RHEA-COMP:10350"/>
        <dbReference type="Rhea" id="RHEA-COMP:14399"/>
        <dbReference type="ChEBI" id="CHEBI:15378"/>
        <dbReference type="ChEBI" id="CHEBI:24646"/>
        <dbReference type="ChEBI" id="CHEBI:29033"/>
        <dbReference type="ChEBI" id="CHEBI:29034"/>
        <dbReference type="ChEBI" id="CHEBI:132124"/>
        <dbReference type="EC" id="7.1.1.8"/>
    </reaction>
</comment>
<dbReference type="STRING" id="133385.A0A2T9YQN0"/>
<dbReference type="Pfam" id="PF00355">
    <property type="entry name" value="Rieske"/>
    <property type="match status" value="1"/>
</dbReference>
<dbReference type="FunFam" id="2.102.10.10:FF:000001">
    <property type="entry name" value="Cytochrome b-c1 complex subunit Rieske, mitochondrial"/>
    <property type="match status" value="1"/>
</dbReference>
<keyword evidence="9" id="KW-0472">Membrane</keyword>
<comment type="similarity">
    <text evidence="2">Belongs to the Rieske iron-sulfur protein family.</text>
</comment>
<dbReference type="PRINTS" id="PR00162">
    <property type="entry name" value="RIESKE"/>
</dbReference>
<gene>
    <name evidence="15" type="ORF">BB561_002371</name>
</gene>
<keyword evidence="6" id="KW-1133">Transmembrane helix</keyword>
<protein>
    <recommendedName>
        <fullName evidence="11 12">Cytochrome b-c1 complex subunit Rieske, mitochondrial</fullName>
        <ecNumber evidence="12">7.1.1.8</ecNumber>
    </recommendedName>
</protein>
<evidence type="ECO:0000256" key="8">
    <source>
        <dbReference type="ARBA" id="ARBA00023014"/>
    </source>
</evidence>
<evidence type="ECO:0000256" key="3">
    <source>
        <dbReference type="ARBA" id="ARBA00022692"/>
    </source>
</evidence>
<keyword evidence="16" id="KW-1185">Reference proteome</keyword>
<evidence type="ECO:0000313" key="16">
    <source>
        <dbReference type="Proteomes" id="UP000245383"/>
    </source>
</evidence>
<dbReference type="Gene3D" id="1.20.5.270">
    <property type="entry name" value="Ubiquinol cytochrome reductase, transmembrane domain"/>
    <property type="match status" value="1"/>
</dbReference>
<keyword evidence="7" id="KW-0408">Iron</keyword>
<dbReference type="GO" id="GO:0051537">
    <property type="term" value="F:2 iron, 2 sulfur cluster binding"/>
    <property type="evidence" value="ECO:0007669"/>
    <property type="project" value="UniProtKB-KW"/>
</dbReference>
<dbReference type="Pfam" id="PF02921">
    <property type="entry name" value="UCR_TM"/>
    <property type="match status" value="1"/>
</dbReference>
<dbReference type="InterPro" id="IPR036922">
    <property type="entry name" value="Rieske_2Fe-2S_sf"/>
</dbReference>
<comment type="cofactor">
    <cofactor evidence="12">
        <name>[2Fe-2S] cluster</name>
        <dbReference type="ChEBI" id="CHEBI:190135"/>
    </cofactor>
    <text evidence="12">Binds 1 [2Fe-2S] cluster per subunit.</text>
</comment>
<evidence type="ECO:0000256" key="10">
    <source>
        <dbReference type="ARBA" id="ARBA00023157"/>
    </source>
</evidence>
<dbReference type="Proteomes" id="UP000245383">
    <property type="component" value="Unassembled WGS sequence"/>
</dbReference>
<dbReference type="InterPro" id="IPR017941">
    <property type="entry name" value="Rieske_2Fe-2S"/>
</dbReference>
<dbReference type="GO" id="GO:0046872">
    <property type="term" value="F:metal ion binding"/>
    <property type="evidence" value="ECO:0007669"/>
    <property type="project" value="UniProtKB-KW"/>
</dbReference>
<dbReference type="OrthoDB" id="1637982at2759"/>
<dbReference type="PROSITE" id="PS51296">
    <property type="entry name" value="RIESKE"/>
    <property type="match status" value="1"/>
</dbReference>
<feature type="domain" description="Rieske" evidence="14">
    <location>
        <begin position="166"/>
        <end position="257"/>
    </location>
</feature>
<dbReference type="SUPFAM" id="SSF81502">
    <property type="entry name" value="ISP transmembrane anchor"/>
    <property type="match status" value="1"/>
</dbReference>
<accession>A0A2T9YQN0</accession>
<keyword evidence="13" id="KW-0496">Mitochondrion</keyword>
<dbReference type="SUPFAM" id="SSF50022">
    <property type="entry name" value="ISP domain"/>
    <property type="match status" value="1"/>
</dbReference>
<dbReference type="InterPro" id="IPR005805">
    <property type="entry name" value="Rieske_Fe-S_prot_C"/>
</dbReference>
<evidence type="ECO:0000313" key="15">
    <source>
        <dbReference type="EMBL" id="PVU94655.1"/>
    </source>
</evidence>
<keyword evidence="12" id="KW-0249">Electron transport</keyword>
<organism evidence="15 16">
    <name type="scientific">Smittium simulii</name>
    <dbReference type="NCBI Taxonomy" id="133385"/>
    <lineage>
        <taxon>Eukaryota</taxon>
        <taxon>Fungi</taxon>
        <taxon>Fungi incertae sedis</taxon>
        <taxon>Zoopagomycota</taxon>
        <taxon>Kickxellomycotina</taxon>
        <taxon>Harpellomycetes</taxon>
        <taxon>Harpellales</taxon>
        <taxon>Legeriomycetaceae</taxon>
        <taxon>Smittium</taxon>
    </lineage>
</organism>
<comment type="caution">
    <text evidence="15">The sequence shown here is derived from an EMBL/GenBank/DDBJ whole genome shotgun (WGS) entry which is preliminary data.</text>
</comment>
<evidence type="ECO:0000256" key="11">
    <source>
        <dbReference type="ARBA" id="ARBA00072517"/>
    </source>
</evidence>
<evidence type="ECO:0000256" key="1">
    <source>
        <dbReference type="ARBA" id="ARBA00004167"/>
    </source>
</evidence>
<evidence type="ECO:0000256" key="7">
    <source>
        <dbReference type="ARBA" id="ARBA00023004"/>
    </source>
</evidence>
<dbReference type="InterPro" id="IPR004192">
    <property type="entry name" value="Rieske_TM"/>
</dbReference>
<dbReference type="Gene3D" id="2.102.10.10">
    <property type="entry name" value="Rieske [2Fe-2S] iron-sulphur domain"/>
    <property type="match status" value="1"/>
</dbReference>
<evidence type="ECO:0000256" key="5">
    <source>
        <dbReference type="ARBA" id="ARBA00022723"/>
    </source>
</evidence>
<keyword evidence="8" id="KW-0411">Iron-sulfur</keyword>
<dbReference type="InterPro" id="IPR006317">
    <property type="entry name" value="Ubiquinol_cyt_c_Rdtase_Fe-S-su"/>
</dbReference>
<dbReference type="AlphaFoldDB" id="A0A2T9YQN0"/>
<keyword evidence="4" id="KW-0001">2Fe-2S</keyword>
<sequence length="258" mass="28194">MNISRAIANNRTFFTAPVTETAFRAAFPNATHKLSKTRNISEKSSNANITNYTSKLNFNIQRRLHSTFSPSTPSTAIPSFAGYTKDEASASRDKNRVFSYLMLGATGTVLASTAQASVHGFLVNLAASADVLAVSKLEVDLSNIKIGDSVTVKWRGKPVFVRHRTNDQITQSELVPMSELVDPQTDAERVKIPEWLVLVGICTHLGCVPIKDSGDFGAYYCPCHGSHYDYSGRIRKGPAPLNLEIPEYIIDGNLLTIG</sequence>
<dbReference type="GO" id="GO:0005743">
    <property type="term" value="C:mitochondrial inner membrane"/>
    <property type="evidence" value="ECO:0007669"/>
    <property type="project" value="UniProtKB-SubCell"/>
</dbReference>
<keyword evidence="5" id="KW-0479">Metal-binding</keyword>
<keyword evidence="13" id="KW-0679">Respiratory chain</keyword>
<dbReference type="EMBL" id="MBFR01000080">
    <property type="protein sequence ID" value="PVU94655.1"/>
    <property type="molecule type" value="Genomic_DNA"/>
</dbReference>
<proteinExistence type="inferred from homology"/>
<dbReference type="NCBIfam" id="TIGR01416">
    <property type="entry name" value="Rieske_proteo"/>
    <property type="match status" value="1"/>
</dbReference>
<reference evidence="15 16" key="1">
    <citation type="journal article" date="2018" name="MBio">
        <title>Comparative Genomics Reveals the Core Gene Toolbox for the Fungus-Insect Symbiosis.</title>
        <authorList>
            <person name="Wang Y."/>
            <person name="Stata M."/>
            <person name="Wang W."/>
            <person name="Stajich J.E."/>
            <person name="White M.M."/>
            <person name="Moncalvo J.M."/>
        </authorList>
    </citation>
    <scope>NUCLEOTIDE SEQUENCE [LARGE SCALE GENOMIC DNA]</scope>
    <source>
        <strain evidence="15 16">SWE-8-4</strain>
    </source>
</reference>
<dbReference type="CDD" id="cd03470">
    <property type="entry name" value="Rieske_cytochrome_bc1"/>
    <property type="match status" value="1"/>
</dbReference>
<comment type="subcellular location">
    <subcellularLocation>
        <location evidence="1">Membrane</location>
        <topology evidence="1">Single-pass membrane protein</topology>
    </subcellularLocation>
    <subcellularLocation>
        <location evidence="13">Mitochondrion inner membrane</location>
    </subcellularLocation>
</comment>
<keyword evidence="12" id="KW-0813">Transport</keyword>
<dbReference type="PANTHER" id="PTHR10134">
    <property type="entry name" value="CYTOCHROME B-C1 COMPLEX SUBUNIT RIESKE, MITOCHONDRIAL"/>
    <property type="match status" value="1"/>
</dbReference>
<dbReference type="EC" id="7.1.1.8" evidence="12"/>
<evidence type="ECO:0000256" key="9">
    <source>
        <dbReference type="ARBA" id="ARBA00023136"/>
    </source>
</evidence>
<evidence type="ECO:0000259" key="14">
    <source>
        <dbReference type="PROSITE" id="PS51296"/>
    </source>
</evidence>